<evidence type="ECO:0000256" key="1">
    <source>
        <dbReference type="SAM" id="MobiDB-lite"/>
    </source>
</evidence>
<dbReference type="GO" id="GO:0004309">
    <property type="term" value="F:exopolyphosphatase activity"/>
    <property type="evidence" value="ECO:0007669"/>
    <property type="project" value="TreeGrafter"/>
</dbReference>
<dbReference type="OrthoDB" id="374045at2759"/>
<accession>A0A7J7MRG9</accession>
<keyword evidence="3" id="KW-1185">Reference proteome</keyword>
<reference evidence="2 3" key="1">
    <citation type="journal article" date="2020" name="IScience">
        <title>Genome Sequencing of the Endangered Kingdonia uniflora (Circaeasteraceae, Ranunculales) Reveals Potential Mechanisms of Evolutionary Specialization.</title>
        <authorList>
            <person name="Sun Y."/>
            <person name="Deng T."/>
            <person name="Zhang A."/>
            <person name="Moore M.J."/>
            <person name="Landis J.B."/>
            <person name="Lin N."/>
            <person name="Zhang H."/>
            <person name="Zhang X."/>
            <person name="Huang J."/>
            <person name="Zhang X."/>
            <person name="Sun H."/>
            <person name="Wang H."/>
        </authorList>
    </citation>
    <scope>NUCLEOTIDE SEQUENCE [LARGE SCALE GENOMIC DNA]</scope>
    <source>
        <strain evidence="2">TB1705</strain>
        <tissue evidence="2">Leaf</tissue>
    </source>
</reference>
<dbReference type="PANTHER" id="PTHR12112">
    <property type="entry name" value="BNIP - RELATED"/>
    <property type="match status" value="1"/>
</dbReference>
<feature type="compositionally biased region" description="Basic and acidic residues" evidence="1">
    <location>
        <begin position="1"/>
        <end position="15"/>
    </location>
</feature>
<dbReference type="PANTHER" id="PTHR12112:SF39">
    <property type="entry name" value="EG:152A3.5 PROTEIN (FBGN0003116_PN PROTEIN)"/>
    <property type="match status" value="1"/>
</dbReference>
<evidence type="ECO:0000313" key="3">
    <source>
        <dbReference type="Proteomes" id="UP000541444"/>
    </source>
</evidence>
<dbReference type="FunFam" id="3.90.1640.10:FF:000010">
    <property type="entry name" value="Uncharacterized protein"/>
    <property type="match status" value="1"/>
</dbReference>
<dbReference type="EMBL" id="JACGCM010001275">
    <property type="protein sequence ID" value="KAF6157505.1"/>
    <property type="molecule type" value="Genomic_DNA"/>
</dbReference>
<proteinExistence type="predicted"/>
<dbReference type="Proteomes" id="UP000541444">
    <property type="component" value="Unassembled WGS sequence"/>
</dbReference>
<dbReference type="AlphaFoldDB" id="A0A7J7MRG9"/>
<feature type="compositionally biased region" description="Pro residues" evidence="1">
    <location>
        <begin position="598"/>
        <end position="608"/>
    </location>
</feature>
<sequence>MDRRSKRESYTKDNKLSISQQKQMVESRKPLPKQPDPVPDLTELMDEWFFGGAVEKSIKPSVIARGPVFPTDYEEEITSPSNNNNNNNNSRLTQEWLQEAKRMVASSPSRCESPSRLIGSPRFVAANAKDFDRRDPLSRSARRHRSVKSFSDEILSKSAKHTRNKSETFPQPQIIDSSPASTVHQWFSNLLKPSDPAVQDDPTFQTKPPRLPTLRTSRFRDDPAAAKPIPSRRTFKNTTPANVKPTDTNHNHLVLSSLTCTPFEPHLLSPPKNLVESAHRRSISSSTCSLDKIKVVPTTGRLDFNARVFSDGGVNEFLKEQRTKIGRISKGEIDAKAKIVLSGASNSTSSMVAAICYAWLLETKNKAENGEDGEVVVLPVMNMKRGKMWKQRQASWLFYHVGIDANALIFSDEVDLESLMMAKQLSILVVGQDVLQTNGEVGSQCTILTDNYCEDAYDLLQTPVLRKLLLSGILLDTQCLESSTKFSMQRDAEAVQLLLVGSAPNYRSVLYDQLMQDQQDGSFLEALDQNYGKPITDSKEGNRAPKDPGVLTRNSTSISNQGTTTQTHASNKNHMSDTKGVKTNIILPKSANNKQKPVPIPVPAPVPTAAPVGDPSKGGKNKFSLA</sequence>
<organism evidence="2 3">
    <name type="scientific">Kingdonia uniflora</name>
    <dbReference type="NCBI Taxonomy" id="39325"/>
    <lineage>
        <taxon>Eukaryota</taxon>
        <taxon>Viridiplantae</taxon>
        <taxon>Streptophyta</taxon>
        <taxon>Embryophyta</taxon>
        <taxon>Tracheophyta</taxon>
        <taxon>Spermatophyta</taxon>
        <taxon>Magnoliopsida</taxon>
        <taxon>Ranunculales</taxon>
        <taxon>Circaeasteraceae</taxon>
        <taxon>Kingdonia</taxon>
    </lineage>
</organism>
<feature type="compositionally biased region" description="Basic and acidic residues" evidence="1">
    <location>
        <begin position="536"/>
        <end position="546"/>
    </location>
</feature>
<evidence type="ECO:0008006" key="4">
    <source>
        <dbReference type="Google" id="ProtNLM"/>
    </source>
</evidence>
<feature type="non-terminal residue" evidence="2">
    <location>
        <position position="1"/>
    </location>
</feature>
<gene>
    <name evidence="2" type="ORF">GIB67_004443</name>
</gene>
<comment type="caution">
    <text evidence="2">The sequence shown here is derived from an EMBL/GenBank/DDBJ whole genome shotgun (WGS) entry which is preliminary data.</text>
</comment>
<feature type="region of interest" description="Disordered" evidence="1">
    <location>
        <begin position="194"/>
        <end position="249"/>
    </location>
</feature>
<evidence type="ECO:0000313" key="2">
    <source>
        <dbReference type="EMBL" id="KAF6157505.1"/>
    </source>
</evidence>
<feature type="region of interest" description="Disordered" evidence="1">
    <location>
        <begin position="1"/>
        <end position="40"/>
    </location>
</feature>
<feature type="compositionally biased region" description="Polar residues" evidence="1">
    <location>
        <begin position="552"/>
        <end position="573"/>
    </location>
</feature>
<protein>
    <recommendedName>
        <fullName evidence="4">Exopolyphosphatase</fullName>
    </recommendedName>
</protein>
<feature type="compositionally biased region" description="Polar residues" evidence="1">
    <location>
        <begin position="236"/>
        <end position="248"/>
    </location>
</feature>
<name>A0A7J7MRG9_9MAGN</name>
<dbReference type="Gene3D" id="3.90.1640.10">
    <property type="entry name" value="inorganic pyrophosphatase (n-terminal core)"/>
    <property type="match status" value="2"/>
</dbReference>
<dbReference type="GO" id="GO:0005737">
    <property type="term" value="C:cytoplasm"/>
    <property type="evidence" value="ECO:0007669"/>
    <property type="project" value="TreeGrafter"/>
</dbReference>
<feature type="region of interest" description="Disordered" evidence="1">
    <location>
        <begin position="532"/>
        <end position="626"/>
    </location>
</feature>